<evidence type="ECO:0000259" key="6">
    <source>
        <dbReference type="Pfam" id="PF02737"/>
    </source>
</evidence>
<dbReference type="Proteomes" id="UP000294513">
    <property type="component" value="Unassembled WGS sequence"/>
</dbReference>
<dbReference type="SUPFAM" id="SSF48179">
    <property type="entry name" value="6-phosphogluconate dehydrogenase C-terminal domain-like"/>
    <property type="match status" value="1"/>
</dbReference>
<dbReference type="GO" id="GO:0006631">
    <property type="term" value="P:fatty acid metabolic process"/>
    <property type="evidence" value="ECO:0007669"/>
    <property type="project" value="InterPro"/>
</dbReference>
<proteinExistence type="inferred from homology"/>
<dbReference type="GO" id="GO:0016616">
    <property type="term" value="F:oxidoreductase activity, acting on the CH-OH group of donors, NAD or NADP as acceptor"/>
    <property type="evidence" value="ECO:0007669"/>
    <property type="project" value="InterPro"/>
</dbReference>
<dbReference type="AlphaFoldDB" id="A0A4R5APB9"/>
<comment type="similarity">
    <text evidence="2">Belongs to the 3-hydroxyacyl-CoA dehydrogenase family.</text>
</comment>
<evidence type="ECO:0000256" key="4">
    <source>
        <dbReference type="SAM" id="Phobius"/>
    </source>
</evidence>
<dbReference type="Pfam" id="PF00725">
    <property type="entry name" value="3HCDH"/>
    <property type="match status" value="1"/>
</dbReference>
<evidence type="ECO:0000259" key="5">
    <source>
        <dbReference type="Pfam" id="PF00725"/>
    </source>
</evidence>
<keyword evidence="4" id="KW-1133">Transmembrane helix</keyword>
<evidence type="ECO:0000313" key="8">
    <source>
        <dbReference type="Proteomes" id="UP000294513"/>
    </source>
</evidence>
<gene>
    <name evidence="7" type="ORF">E1298_33980</name>
</gene>
<dbReference type="GO" id="GO:0070403">
    <property type="term" value="F:NAD+ binding"/>
    <property type="evidence" value="ECO:0007669"/>
    <property type="project" value="InterPro"/>
</dbReference>
<keyword evidence="4" id="KW-0812">Transmembrane</keyword>
<comment type="pathway">
    <text evidence="1">Lipid metabolism; butanoate metabolism.</text>
</comment>
<evidence type="ECO:0000256" key="1">
    <source>
        <dbReference type="ARBA" id="ARBA00005086"/>
    </source>
</evidence>
<dbReference type="InterPro" id="IPR036291">
    <property type="entry name" value="NAD(P)-bd_dom_sf"/>
</dbReference>
<dbReference type="Gene3D" id="3.40.50.720">
    <property type="entry name" value="NAD(P)-binding Rossmann-like Domain"/>
    <property type="match status" value="1"/>
</dbReference>
<evidence type="ECO:0000256" key="2">
    <source>
        <dbReference type="ARBA" id="ARBA00009463"/>
    </source>
</evidence>
<dbReference type="RefSeq" id="WP_131900647.1">
    <property type="nucleotide sequence ID" value="NZ_SMKU01000257.1"/>
</dbReference>
<keyword evidence="3" id="KW-0560">Oxidoreductase</keyword>
<dbReference type="InterPro" id="IPR008927">
    <property type="entry name" value="6-PGluconate_DH-like_C_sf"/>
</dbReference>
<dbReference type="Gene3D" id="1.10.1040.10">
    <property type="entry name" value="N-(1-d-carboxylethyl)-l-norvaline Dehydrogenase, domain 2"/>
    <property type="match status" value="1"/>
</dbReference>
<evidence type="ECO:0000313" key="7">
    <source>
        <dbReference type="EMBL" id="TDD73466.1"/>
    </source>
</evidence>
<reference evidence="7 8" key="1">
    <citation type="submission" date="2019-03" db="EMBL/GenBank/DDBJ databases">
        <title>Draft genome sequences of novel Actinobacteria.</title>
        <authorList>
            <person name="Sahin N."/>
            <person name="Ay H."/>
            <person name="Saygin H."/>
        </authorList>
    </citation>
    <scope>NUCLEOTIDE SEQUENCE [LARGE SCALE GENOMIC DNA]</scope>
    <source>
        <strain evidence="7 8">H3C3</strain>
    </source>
</reference>
<dbReference type="OrthoDB" id="9771883at2"/>
<feature type="transmembrane region" description="Helical" evidence="4">
    <location>
        <begin position="6"/>
        <end position="26"/>
    </location>
</feature>
<feature type="domain" description="3-hydroxyacyl-CoA dehydrogenase NAD binding" evidence="6">
    <location>
        <begin position="7"/>
        <end position="177"/>
    </location>
</feature>
<feature type="domain" description="3-hydroxyacyl-CoA dehydrogenase C-terminal" evidence="5">
    <location>
        <begin position="182"/>
        <end position="246"/>
    </location>
</feature>
<dbReference type="Pfam" id="PF02737">
    <property type="entry name" value="3HCDH_N"/>
    <property type="match status" value="1"/>
</dbReference>
<comment type="caution">
    <text evidence="7">The sequence shown here is derived from an EMBL/GenBank/DDBJ whole genome shotgun (WGS) entry which is preliminary data.</text>
</comment>
<sequence length="325" mass="34160">MSTSSGTVTVIGAGTIGLGWTTLFLASGLTVRVNSRNPEAADVVRKAVELHAPGVPGGADPADLLSRLELESDLEKAVADADVVQENTPEDARLKQELFGRIEKAAPAGALLLSSTSSIPPAVLGTGLREPDRVVVGHPFNPPHVVPLVEVVGGRPELVERAAEFYRSVGKVPVVLRKPILGFAANRLQSALLRESIHLVREGVVTVGELDEIVTASIGLRWSTVGPFLAFHLGGGPGGLRHWLSHLGVGLEAGWEQLGRPAMDEETVRLLVEQADTAYGGRTFEELTVERDIRQNAVLEALAKAPAEATTAAAGAAGTGEETTR</sequence>
<evidence type="ECO:0000256" key="3">
    <source>
        <dbReference type="ARBA" id="ARBA00023002"/>
    </source>
</evidence>
<dbReference type="PANTHER" id="PTHR48075">
    <property type="entry name" value="3-HYDROXYACYL-COA DEHYDROGENASE FAMILY PROTEIN"/>
    <property type="match status" value="1"/>
</dbReference>
<dbReference type="PANTHER" id="PTHR48075:SF5">
    <property type="entry name" value="3-HYDROXYBUTYRYL-COA DEHYDROGENASE"/>
    <property type="match status" value="1"/>
</dbReference>
<dbReference type="InterPro" id="IPR013328">
    <property type="entry name" value="6PGD_dom2"/>
</dbReference>
<accession>A0A4R5APB9</accession>
<keyword evidence="4" id="KW-0472">Membrane</keyword>
<dbReference type="InterPro" id="IPR006176">
    <property type="entry name" value="3-OHacyl-CoA_DH_NAD-bd"/>
</dbReference>
<dbReference type="SUPFAM" id="SSF51735">
    <property type="entry name" value="NAD(P)-binding Rossmann-fold domains"/>
    <property type="match status" value="1"/>
</dbReference>
<protein>
    <submittedName>
        <fullName evidence="7">Hydroxylacyl-CoA dehydrogenase</fullName>
    </submittedName>
</protein>
<organism evidence="7 8">
    <name type="scientific">Actinomadura rubrisoli</name>
    <dbReference type="NCBI Taxonomy" id="2530368"/>
    <lineage>
        <taxon>Bacteria</taxon>
        <taxon>Bacillati</taxon>
        <taxon>Actinomycetota</taxon>
        <taxon>Actinomycetes</taxon>
        <taxon>Streptosporangiales</taxon>
        <taxon>Thermomonosporaceae</taxon>
        <taxon>Actinomadura</taxon>
    </lineage>
</organism>
<name>A0A4R5APB9_9ACTN</name>
<dbReference type="InterPro" id="IPR006108">
    <property type="entry name" value="3HC_DH_C"/>
</dbReference>
<dbReference type="EMBL" id="SMKU01000257">
    <property type="protein sequence ID" value="TDD73466.1"/>
    <property type="molecule type" value="Genomic_DNA"/>
</dbReference>
<keyword evidence="8" id="KW-1185">Reference proteome</keyword>